<dbReference type="GO" id="GO:0006310">
    <property type="term" value="P:DNA recombination"/>
    <property type="evidence" value="ECO:0007669"/>
    <property type="project" value="UniProtKB-KW"/>
</dbReference>
<gene>
    <name evidence="4" type="ORF">Zmor_014989</name>
</gene>
<comment type="caution">
    <text evidence="4">The sequence shown here is derived from an EMBL/GenBank/DDBJ whole genome shotgun (WGS) entry which is preliminary data.</text>
</comment>
<dbReference type="AlphaFoldDB" id="A0AA38MG54"/>
<keyword evidence="5" id="KW-1185">Reference proteome</keyword>
<dbReference type="GO" id="GO:0003677">
    <property type="term" value="F:DNA binding"/>
    <property type="evidence" value="ECO:0007669"/>
    <property type="project" value="UniProtKB-KW"/>
</dbReference>
<dbReference type="InterPro" id="IPR011010">
    <property type="entry name" value="DNA_brk_join_enz"/>
</dbReference>
<dbReference type="CDD" id="cd00397">
    <property type="entry name" value="DNA_BRE_C"/>
    <property type="match status" value="1"/>
</dbReference>
<evidence type="ECO:0000256" key="1">
    <source>
        <dbReference type="ARBA" id="ARBA00023125"/>
    </source>
</evidence>
<accession>A0AA38MG54</accession>
<dbReference type="InterPro" id="IPR002104">
    <property type="entry name" value="Integrase_catalytic"/>
</dbReference>
<protein>
    <recommendedName>
        <fullName evidence="3">Tyr recombinase domain-containing protein</fullName>
    </recommendedName>
</protein>
<dbReference type="EMBL" id="JALNTZ010000004">
    <property type="protein sequence ID" value="KAJ3655880.1"/>
    <property type="molecule type" value="Genomic_DNA"/>
</dbReference>
<dbReference type="Gene3D" id="1.10.443.10">
    <property type="entry name" value="Intergrase catalytic core"/>
    <property type="match status" value="1"/>
</dbReference>
<dbReference type="PANTHER" id="PTHR30349">
    <property type="entry name" value="PHAGE INTEGRASE-RELATED"/>
    <property type="match status" value="1"/>
</dbReference>
<dbReference type="PROSITE" id="PS51898">
    <property type="entry name" value="TYR_RECOMBINASE"/>
    <property type="match status" value="1"/>
</dbReference>
<evidence type="ECO:0000256" key="2">
    <source>
        <dbReference type="ARBA" id="ARBA00023172"/>
    </source>
</evidence>
<dbReference type="GO" id="GO:0015074">
    <property type="term" value="P:DNA integration"/>
    <property type="evidence" value="ECO:0007669"/>
    <property type="project" value="InterPro"/>
</dbReference>
<keyword evidence="1" id="KW-0238">DNA-binding</keyword>
<dbReference type="SUPFAM" id="SSF56349">
    <property type="entry name" value="DNA breaking-rejoining enzymes"/>
    <property type="match status" value="1"/>
</dbReference>
<dbReference type="Proteomes" id="UP001168821">
    <property type="component" value="Unassembled WGS sequence"/>
</dbReference>
<dbReference type="InterPro" id="IPR013762">
    <property type="entry name" value="Integrase-like_cat_sf"/>
</dbReference>
<evidence type="ECO:0000313" key="5">
    <source>
        <dbReference type="Proteomes" id="UP001168821"/>
    </source>
</evidence>
<dbReference type="InterPro" id="IPR050090">
    <property type="entry name" value="Tyrosine_recombinase_XerCD"/>
</dbReference>
<evidence type="ECO:0000259" key="3">
    <source>
        <dbReference type="PROSITE" id="PS51898"/>
    </source>
</evidence>
<dbReference type="Pfam" id="PF00589">
    <property type="entry name" value="Phage_integrase"/>
    <property type="match status" value="1"/>
</dbReference>
<dbReference type="PANTHER" id="PTHR30349:SF41">
    <property type="entry name" value="INTEGRASE_RECOMBINASE PROTEIN MJ0367-RELATED"/>
    <property type="match status" value="1"/>
</dbReference>
<evidence type="ECO:0000313" key="4">
    <source>
        <dbReference type="EMBL" id="KAJ3655880.1"/>
    </source>
</evidence>
<keyword evidence="2" id="KW-0233">DNA recombination</keyword>
<proteinExistence type="predicted"/>
<name>A0AA38MG54_9CUCU</name>
<feature type="domain" description="Tyr recombinase" evidence="3">
    <location>
        <begin position="184"/>
        <end position="371"/>
    </location>
</feature>
<sequence>MANKYRLIVNEDNQPIVDGNNILLQQIEDDTCVSTLTEEIKSYFNITTAAAVSTCTADEGNCNGRVWCRNGILMPIAQVKQFQAQFLSTTMKNDKVWRNIAEEMAKHKFHLSPRLVLGKKIGTTSENVLMVYFNEQAKTKKASTLWATYSMLKSTISLKENIRIENYPRLMSFLKRQNAGYKPKKSFVFSQEEITRFLTEAPDKDFLSKKVICVMGVAGACRTDELCNIKMKDIIVKEDIIIVNIPTSKNGASRKFVVIEPLWTEIIRKYTSKRPTPDMPKLLIGFRGDKPTRQNIGHNTISKTPNTIAKFLGLKNPDQYTGHSFRRTSATILAEKGIDLLSLKRHGGWKSSSVAEGYIDDSISDKKKIAEMVQSSFTTHSLPSASVSFRSTSVSFPSTSVSFPSTSRGPEHEILNSTIDIPAASFSNSSTKTGTAGINMTCHNCTINYYFNKN</sequence>
<organism evidence="4 5">
    <name type="scientific">Zophobas morio</name>
    <dbReference type="NCBI Taxonomy" id="2755281"/>
    <lineage>
        <taxon>Eukaryota</taxon>
        <taxon>Metazoa</taxon>
        <taxon>Ecdysozoa</taxon>
        <taxon>Arthropoda</taxon>
        <taxon>Hexapoda</taxon>
        <taxon>Insecta</taxon>
        <taxon>Pterygota</taxon>
        <taxon>Neoptera</taxon>
        <taxon>Endopterygota</taxon>
        <taxon>Coleoptera</taxon>
        <taxon>Polyphaga</taxon>
        <taxon>Cucujiformia</taxon>
        <taxon>Tenebrionidae</taxon>
        <taxon>Zophobas</taxon>
    </lineage>
</organism>
<reference evidence="4" key="1">
    <citation type="journal article" date="2023" name="G3 (Bethesda)">
        <title>Whole genome assemblies of Zophobas morio and Tenebrio molitor.</title>
        <authorList>
            <person name="Kaur S."/>
            <person name="Stinson S.A."/>
            <person name="diCenzo G.C."/>
        </authorList>
    </citation>
    <scope>NUCLEOTIDE SEQUENCE</scope>
    <source>
        <strain evidence="4">QUZm001</strain>
    </source>
</reference>